<proteinExistence type="predicted"/>
<name>A0A918QCZ6_9CAUL</name>
<dbReference type="PANTHER" id="PTHR43575:SF1">
    <property type="entry name" value="PROTEIN ABCI7, CHLOROPLASTIC"/>
    <property type="match status" value="1"/>
</dbReference>
<dbReference type="RefSeq" id="WP_189487767.1">
    <property type="nucleotide sequence ID" value="NZ_BMZB01000004.1"/>
</dbReference>
<reference evidence="2" key="2">
    <citation type="submission" date="2020-09" db="EMBL/GenBank/DDBJ databases">
        <authorList>
            <person name="Sun Q."/>
            <person name="Kim S."/>
        </authorList>
    </citation>
    <scope>NUCLEOTIDE SEQUENCE</scope>
    <source>
        <strain evidence="2">KCTC 32296</strain>
    </source>
</reference>
<dbReference type="NCBIfam" id="TIGR01981">
    <property type="entry name" value="sufD"/>
    <property type="match status" value="1"/>
</dbReference>
<sequence>MAFDLFDPITWPTRRDEEWKYSDLARHLRITPRELEVSTDIAAPKLVLDGFHIHNVFGADYSGLEAAVKAANGKLWLRHWARGRLDGVAGFQNTGRVDLAAGEHLILFETYEGKGNYAVHSELEFTLAEGARLERVVVMDEPETATSVRQSTIDTAPNAHYVQTVISTGSAFQRFESHVTHAGHGAQVRMDGAYLLKNKTHFDYTTRLDHQHINGVTTQAIKGLVKDQAQVVFQGRILVQKGADGTDARMRHQALILNDGARVRAKPELEIYADDVQCAHGNTIGNLDENALFFCMSRGMDEATARGLLMQAFIVPVIEAIDDDQLRAAVLEFVEAKAGGFYGV</sequence>
<dbReference type="InterPro" id="IPR011542">
    <property type="entry name" value="SUF_FeS_clus_asmbl_SufD"/>
</dbReference>
<dbReference type="InterPro" id="IPR037284">
    <property type="entry name" value="SUF_FeS_clus_asmbl_SufBD_sf"/>
</dbReference>
<evidence type="ECO:0000313" key="3">
    <source>
        <dbReference type="Proteomes" id="UP000662572"/>
    </source>
</evidence>
<dbReference type="EMBL" id="BMZB01000004">
    <property type="protein sequence ID" value="GGZ40330.1"/>
    <property type="molecule type" value="Genomic_DNA"/>
</dbReference>
<reference evidence="2" key="1">
    <citation type="journal article" date="2014" name="Int. J. Syst. Evol. Microbiol.">
        <title>Complete genome sequence of Corynebacterium casei LMG S-19264T (=DSM 44701T), isolated from a smear-ripened cheese.</title>
        <authorList>
            <consortium name="US DOE Joint Genome Institute (JGI-PGF)"/>
            <person name="Walter F."/>
            <person name="Albersmeier A."/>
            <person name="Kalinowski J."/>
            <person name="Ruckert C."/>
        </authorList>
    </citation>
    <scope>NUCLEOTIDE SEQUENCE</scope>
    <source>
        <strain evidence="2">KCTC 32296</strain>
    </source>
</reference>
<dbReference type="InterPro" id="IPR000825">
    <property type="entry name" value="SUF_FeS_clus_asmbl_SufBD_core"/>
</dbReference>
<dbReference type="GO" id="GO:0016226">
    <property type="term" value="P:iron-sulfur cluster assembly"/>
    <property type="evidence" value="ECO:0007669"/>
    <property type="project" value="InterPro"/>
</dbReference>
<keyword evidence="3" id="KW-1185">Reference proteome</keyword>
<comment type="caution">
    <text evidence="2">The sequence shown here is derived from an EMBL/GenBank/DDBJ whole genome shotgun (WGS) entry which is preliminary data.</text>
</comment>
<gene>
    <name evidence="2" type="primary">sufD</name>
    <name evidence="2" type="ORF">GCM10011273_28790</name>
</gene>
<dbReference type="Proteomes" id="UP000662572">
    <property type="component" value="Unassembled WGS sequence"/>
</dbReference>
<dbReference type="AlphaFoldDB" id="A0A918QCZ6"/>
<dbReference type="Pfam" id="PF01458">
    <property type="entry name" value="SUFBD_core"/>
    <property type="match status" value="1"/>
</dbReference>
<dbReference type="InterPro" id="IPR055346">
    <property type="entry name" value="Fe-S_cluster_assembly_SufBD"/>
</dbReference>
<dbReference type="PANTHER" id="PTHR43575">
    <property type="entry name" value="PROTEIN ABCI7, CHLOROPLASTIC"/>
    <property type="match status" value="1"/>
</dbReference>
<evidence type="ECO:0000313" key="2">
    <source>
        <dbReference type="EMBL" id="GGZ40330.1"/>
    </source>
</evidence>
<protein>
    <submittedName>
        <fullName evidence="2">Fe-S cluster assembly protein SufD</fullName>
    </submittedName>
</protein>
<organism evidence="2 3">
    <name type="scientific">Asticcacaulis endophyticus</name>
    <dbReference type="NCBI Taxonomy" id="1395890"/>
    <lineage>
        <taxon>Bacteria</taxon>
        <taxon>Pseudomonadati</taxon>
        <taxon>Pseudomonadota</taxon>
        <taxon>Alphaproteobacteria</taxon>
        <taxon>Caulobacterales</taxon>
        <taxon>Caulobacteraceae</taxon>
        <taxon>Asticcacaulis</taxon>
    </lineage>
</organism>
<evidence type="ECO:0000259" key="1">
    <source>
        <dbReference type="Pfam" id="PF01458"/>
    </source>
</evidence>
<feature type="domain" description="SUF system FeS cluster assembly SufBD core" evidence="1">
    <location>
        <begin position="97"/>
        <end position="313"/>
    </location>
</feature>
<accession>A0A918QCZ6</accession>
<dbReference type="SUPFAM" id="SSF101960">
    <property type="entry name" value="Stabilizer of iron transporter SufD"/>
    <property type="match status" value="1"/>
</dbReference>